<keyword evidence="3" id="KW-0808">Transferase</keyword>
<dbReference type="InterPro" id="IPR028098">
    <property type="entry name" value="Glyco_trans_4-like_N"/>
</dbReference>
<keyword evidence="3" id="KW-0328">Glycosyltransferase</keyword>
<sequence length="405" mass="46329">MRILHITAQKPNSTGSGVYMNGVIESLHKLGHKQGIIAGIDIKDEKTYFNDNIKFYPMIYNTSQLPFPVVGMSDIMPYESTKYKELTEEMVIEIKEEFLSILNMAIKDFKPDIIICNHLYLITSFVREKVNDIKVIGICHGTCLRQLKNIDLKKDYIISNINKLDHIFALHKAQKEDIIKTFNFENNRVTVIGSGYDDKVFYNKNYKTGNEINITYAGKICESKGIKSFMNSLNLLNYDKDDIIVNIAGSGSDKEEINQIIELSKKSIYKVNFNGRLNHIELSELFNKSHIFILPSFYEGLPIVVLEALSCGCKVIVSKINGLEDFIGEEINNSNHILYLPMPRMINGTTPLKDDLPKFEENIAKSIEKLINTIRKDEKRPEINMANKTWYGLGKKIDKIIKLIV</sequence>
<evidence type="ECO:0000313" key="3">
    <source>
        <dbReference type="EMBL" id="WWD84174.1"/>
    </source>
</evidence>
<reference evidence="3 4" key="1">
    <citation type="journal article" date="2023" name="PLoS ONE">
        <title>Genome-based metabolic and phylogenomic analysis of three Terrisporobacter species.</title>
        <authorList>
            <person name="Boer T."/>
            <person name="Bengelsdorf F.R."/>
            <person name="Bomeke M."/>
            <person name="Daniel R."/>
            <person name="Poehlein A."/>
        </authorList>
    </citation>
    <scope>NUCLEOTIDE SEQUENCE [LARGE SCALE GENOMIC DNA]</scope>
    <source>
        <strain evidence="3 4">DSM 1288</strain>
    </source>
</reference>
<dbReference type="PANTHER" id="PTHR45871:SF1">
    <property type="entry name" value="PHOSPHATIDYLINOSITOL N-ACETYLGLUCOSAMINYLTRANSFERASE SUBUNIT A"/>
    <property type="match status" value="1"/>
</dbReference>
<gene>
    <name evidence="3" type="primary">mshA</name>
    <name evidence="3" type="ORF">TEGL_25970</name>
</gene>
<dbReference type="SUPFAM" id="SSF53756">
    <property type="entry name" value="UDP-Glycosyltransferase/glycogen phosphorylase"/>
    <property type="match status" value="1"/>
</dbReference>
<dbReference type="Pfam" id="PF13439">
    <property type="entry name" value="Glyco_transf_4"/>
    <property type="match status" value="1"/>
</dbReference>
<dbReference type="CDD" id="cd03801">
    <property type="entry name" value="GT4_PimA-like"/>
    <property type="match status" value="1"/>
</dbReference>
<evidence type="ECO:0000313" key="4">
    <source>
        <dbReference type="Proteomes" id="UP001348492"/>
    </source>
</evidence>
<evidence type="ECO:0000259" key="2">
    <source>
        <dbReference type="Pfam" id="PF13439"/>
    </source>
</evidence>
<accession>A0ABZ2EWG9</accession>
<feature type="domain" description="Glycosyl transferase family 1" evidence="1">
    <location>
        <begin position="205"/>
        <end position="331"/>
    </location>
</feature>
<feature type="domain" description="Glycosyltransferase subfamily 4-like N-terminal" evidence="2">
    <location>
        <begin position="99"/>
        <end position="198"/>
    </location>
</feature>
<dbReference type="Pfam" id="PF00534">
    <property type="entry name" value="Glycos_transf_1"/>
    <property type="match status" value="1"/>
</dbReference>
<name>A0ABZ2EWG9_9FIRM</name>
<organism evidence="3 4">
    <name type="scientific">Terrisporobacter glycolicus ATCC 14880 = DSM 1288</name>
    <dbReference type="NCBI Taxonomy" id="1121315"/>
    <lineage>
        <taxon>Bacteria</taxon>
        <taxon>Bacillati</taxon>
        <taxon>Bacillota</taxon>
        <taxon>Clostridia</taxon>
        <taxon>Peptostreptococcales</taxon>
        <taxon>Peptostreptococcaceae</taxon>
        <taxon>Terrisporobacter</taxon>
    </lineage>
</organism>
<dbReference type="PANTHER" id="PTHR45871">
    <property type="entry name" value="N-ACETYLGLUCOSAMINYL-PHOSPHATIDYLINOSITOL BIOSYNTHETIC PROTEIN"/>
    <property type="match status" value="1"/>
</dbReference>
<keyword evidence="4" id="KW-1185">Reference proteome</keyword>
<dbReference type="Gene3D" id="3.40.50.2000">
    <property type="entry name" value="Glycogen Phosphorylase B"/>
    <property type="match status" value="2"/>
</dbReference>
<proteinExistence type="predicted"/>
<evidence type="ECO:0000259" key="1">
    <source>
        <dbReference type="Pfam" id="PF00534"/>
    </source>
</evidence>
<dbReference type="GO" id="GO:0102710">
    <property type="term" value="F:D-inositol-3-phosphate glycosyltransferase activity"/>
    <property type="evidence" value="ECO:0007669"/>
    <property type="project" value="UniProtKB-EC"/>
</dbReference>
<dbReference type="Proteomes" id="UP001348492">
    <property type="component" value="Chromosome"/>
</dbReference>
<dbReference type="InterPro" id="IPR001296">
    <property type="entry name" value="Glyco_trans_1"/>
</dbReference>
<dbReference type="EC" id="2.4.1.250" evidence="3"/>
<dbReference type="RefSeq" id="WP_018592570.1">
    <property type="nucleotide sequence ID" value="NZ_CP117523.1"/>
</dbReference>
<protein>
    <submittedName>
        <fullName evidence="3">D-inositol-3-phosphate glycosyltransferase</fullName>
        <ecNumber evidence="3">2.4.1.250</ecNumber>
    </submittedName>
</protein>
<dbReference type="EMBL" id="CP117523">
    <property type="protein sequence ID" value="WWD84174.1"/>
    <property type="molecule type" value="Genomic_DNA"/>
</dbReference>